<dbReference type="PROSITE" id="PS50949">
    <property type="entry name" value="HTH_GNTR"/>
    <property type="match status" value="1"/>
</dbReference>
<accession>A0ABU0H0N5</accession>
<evidence type="ECO:0000256" key="3">
    <source>
        <dbReference type="ARBA" id="ARBA00023163"/>
    </source>
</evidence>
<keyword evidence="1" id="KW-0805">Transcription regulation</keyword>
<dbReference type="EMBL" id="JAUSVO010000001">
    <property type="protein sequence ID" value="MDQ0435861.1"/>
    <property type="molecule type" value="Genomic_DNA"/>
</dbReference>
<dbReference type="SMART" id="SM00345">
    <property type="entry name" value="HTH_GNTR"/>
    <property type="match status" value="1"/>
</dbReference>
<evidence type="ECO:0000313" key="6">
    <source>
        <dbReference type="EMBL" id="MDQ0435861.1"/>
    </source>
</evidence>
<keyword evidence="2 6" id="KW-0238">DNA-binding</keyword>
<dbReference type="Pfam" id="PF00392">
    <property type="entry name" value="GntR"/>
    <property type="match status" value="1"/>
</dbReference>
<dbReference type="Gene3D" id="1.20.120.530">
    <property type="entry name" value="GntR ligand-binding domain-like"/>
    <property type="match status" value="1"/>
</dbReference>
<dbReference type="CDD" id="cd07377">
    <property type="entry name" value="WHTH_GntR"/>
    <property type="match status" value="1"/>
</dbReference>
<feature type="region of interest" description="Disordered" evidence="4">
    <location>
        <begin position="1"/>
        <end position="24"/>
    </location>
</feature>
<dbReference type="PANTHER" id="PTHR43537:SF45">
    <property type="entry name" value="GNTR FAMILY REGULATORY PROTEIN"/>
    <property type="match status" value="1"/>
</dbReference>
<organism evidence="6 7">
    <name type="scientific">Kaistia dalseonensis</name>
    <dbReference type="NCBI Taxonomy" id="410840"/>
    <lineage>
        <taxon>Bacteria</taxon>
        <taxon>Pseudomonadati</taxon>
        <taxon>Pseudomonadota</taxon>
        <taxon>Alphaproteobacteria</taxon>
        <taxon>Hyphomicrobiales</taxon>
        <taxon>Kaistiaceae</taxon>
        <taxon>Kaistia</taxon>
    </lineage>
</organism>
<dbReference type="PANTHER" id="PTHR43537">
    <property type="entry name" value="TRANSCRIPTIONAL REGULATOR, GNTR FAMILY"/>
    <property type="match status" value="1"/>
</dbReference>
<sequence length="245" mass="27553">MKRETDGKTGAGKPGPEKVGPRRGAGVATVYEALKRDILDMTIAPGDQLDETGLALRFGLSRTPIREALVKLVSEGLATTLPNRNTIVSAIDYAELPAYLDALMLMYRVTTRLAAERRSDADLLEIHARQLEFARAVDEADAIAMIERNRQFHLAIAEAGGNRYYIELFARLLNEGTRLLRLYYAIFEDHLPPQYVKEHEQIIEAIEAHDMRRADELGRQHAEQIIGQLKRFMSPTVGNELQLDD</sequence>
<dbReference type="Proteomes" id="UP001241603">
    <property type="component" value="Unassembled WGS sequence"/>
</dbReference>
<dbReference type="SUPFAM" id="SSF46785">
    <property type="entry name" value="Winged helix' DNA-binding domain"/>
    <property type="match status" value="1"/>
</dbReference>
<dbReference type="GO" id="GO:0003677">
    <property type="term" value="F:DNA binding"/>
    <property type="evidence" value="ECO:0007669"/>
    <property type="project" value="UniProtKB-KW"/>
</dbReference>
<gene>
    <name evidence="6" type="ORF">QO014_000231</name>
</gene>
<keyword evidence="7" id="KW-1185">Reference proteome</keyword>
<proteinExistence type="predicted"/>
<keyword evidence="3" id="KW-0804">Transcription</keyword>
<dbReference type="Pfam" id="PF07729">
    <property type="entry name" value="FCD"/>
    <property type="match status" value="1"/>
</dbReference>
<dbReference type="RefSeq" id="WP_266346818.1">
    <property type="nucleotide sequence ID" value="NZ_JAPKNG010000001.1"/>
</dbReference>
<evidence type="ECO:0000256" key="2">
    <source>
        <dbReference type="ARBA" id="ARBA00023125"/>
    </source>
</evidence>
<dbReference type="InterPro" id="IPR036388">
    <property type="entry name" value="WH-like_DNA-bd_sf"/>
</dbReference>
<evidence type="ECO:0000256" key="4">
    <source>
        <dbReference type="SAM" id="MobiDB-lite"/>
    </source>
</evidence>
<dbReference type="Gene3D" id="1.10.10.10">
    <property type="entry name" value="Winged helix-like DNA-binding domain superfamily/Winged helix DNA-binding domain"/>
    <property type="match status" value="1"/>
</dbReference>
<dbReference type="InterPro" id="IPR011711">
    <property type="entry name" value="GntR_C"/>
</dbReference>
<evidence type="ECO:0000313" key="7">
    <source>
        <dbReference type="Proteomes" id="UP001241603"/>
    </source>
</evidence>
<dbReference type="InterPro" id="IPR000524">
    <property type="entry name" value="Tscrpt_reg_HTH_GntR"/>
</dbReference>
<dbReference type="InterPro" id="IPR008920">
    <property type="entry name" value="TF_FadR/GntR_C"/>
</dbReference>
<reference evidence="6 7" key="1">
    <citation type="submission" date="2023-07" db="EMBL/GenBank/DDBJ databases">
        <title>Genomic Encyclopedia of Type Strains, Phase IV (KMG-IV): sequencing the most valuable type-strain genomes for metagenomic binning, comparative biology and taxonomic classification.</title>
        <authorList>
            <person name="Goeker M."/>
        </authorList>
    </citation>
    <scope>NUCLEOTIDE SEQUENCE [LARGE SCALE GENOMIC DNA]</scope>
    <source>
        <strain evidence="6 7">B6-8</strain>
    </source>
</reference>
<evidence type="ECO:0000259" key="5">
    <source>
        <dbReference type="PROSITE" id="PS50949"/>
    </source>
</evidence>
<dbReference type="InterPro" id="IPR036390">
    <property type="entry name" value="WH_DNA-bd_sf"/>
</dbReference>
<feature type="domain" description="HTH gntR-type" evidence="5">
    <location>
        <begin position="24"/>
        <end position="91"/>
    </location>
</feature>
<dbReference type="SMART" id="SM00895">
    <property type="entry name" value="FCD"/>
    <property type="match status" value="1"/>
</dbReference>
<comment type="caution">
    <text evidence="6">The sequence shown here is derived from an EMBL/GenBank/DDBJ whole genome shotgun (WGS) entry which is preliminary data.</text>
</comment>
<name>A0ABU0H0N5_9HYPH</name>
<evidence type="ECO:0000256" key="1">
    <source>
        <dbReference type="ARBA" id="ARBA00023015"/>
    </source>
</evidence>
<protein>
    <submittedName>
        <fullName evidence="6">DNA-binding GntR family transcriptional regulator</fullName>
    </submittedName>
</protein>
<dbReference type="SUPFAM" id="SSF48008">
    <property type="entry name" value="GntR ligand-binding domain-like"/>
    <property type="match status" value="1"/>
</dbReference>